<comment type="caution">
    <text evidence="3">The sequence shown here is derived from an EMBL/GenBank/DDBJ whole genome shotgun (WGS) entry which is preliminary data.</text>
</comment>
<dbReference type="CDD" id="cd02696">
    <property type="entry name" value="MurNAc-LAA"/>
    <property type="match status" value="1"/>
</dbReference>
<protein>
    <submittedName>
        <fullName evidence="3">N-acetylmuramoyl-L-alanine amidase</fullName>
    </submittedName>
</protein>
<dbReference type="SMART" id="SM00646">
    <property type="entry name" value="Ami_3"/>
    <property type="match status" value="1"/>
</dbReference>
<dbReference type="RefSeq" id="WP_154461538.1">
    <property type="nucleotide sequence ID" value="NZ_JAQYTQ010000024.1"/>
</dbReference>
<sequence>MKKILLIFICIFSIGFVSSFGYMISHLFTPVQQDIVATVCIDPGHGGYDSGAIGNDGTYEKDIALEVSLRIGSMISKMDPSIQIIYTRQSDVISWPENESEDLKARVDIGQRADFYISIHCNSNESTDMSGYCFYIKETDTQSRRICQSISDHLKKFHYSSNNGIESTNVQSLYVVDQLDIPSILFEIGYISNDNECKKMQSWLIQNIIAYSTSKAIVDQIHKIYS</sequence>
<feature type="domain" description="MurNAc-LAA" evidence="2">
    <location>
        <begin position="107"/>
        <end position="218"/>
    </location>
</feature>
<proteinExistence type="predicted"/>
<name>A0A7X2N4R1_9FIRM</name>
<keyword evidence="4" id="KW-1185">Reference proteome</keyword>
<dbReference type="AlphaFoldDB" id="A0A7X2N4R1"/>
<dbReference type="Pfam" id="PF01520">
    <property type="entry name" value="Amidase_3"/>
    <property type="match status" value="1"/>
</dbReference>
<dbReference type="GO" id="GO:0009253">
    <property type="term" value="P:peptidoglycan catabolic process"/>
    <property type="evidence" value="ECO:0007669"/>
    <property type="project" value="InterPro"/>
</dbReference>
<evidence type="ECO:0000313" key="3">
    <source>
        <dbReference type="EMBL" id="MSS02386.1"/>
    </source>
</evidence>
<dbReference type="PANTHER" id="PTHR30404">
    <property type="entry name" value="N-ACETYLMURAMOYL-L-ALANINE AMIDASE"/>
    <property type="match status" value="1"/>
</dbReference>
<dbReference type="InterPro" id="IPR050695">
    <property type="entry name" value="N-acetylmuramoyl_amidase_3"/>
</dbReference>
<evidence type="ECO:0000313" key="4">
    <source>
        <dbReference type="Proteomes" id="UP000470082"/>
    </source>
</evidence>
<accession>A0A7X2N4R1</accession>
<keyword evidence="1" id="KW-0378">Hydrolase</keyword>
<dbReference type="SUPFAM" id="SSF53187">
    <property type="entry name" value="Zn-dependent exopeptidases"/>
    <property type="match status" value="1"/>
</dbReference>
<gene>
    <name evidence="3" type="ORF">FYJ50_09850</name>
</gene>
<organism evidence="3 4">
    <name type="scientific">Floccifex porci</name>
    <dbReference type="NCBI Taxonomy" id="2606629"/>
    <lineage>
        <taxon>Bacteria</taxon>
        <taxon>Bacillati</taxon>
        <taxon>Bacillota</taxon>
        <taxon>Erysipelotrichia</taxon>
        <taxon>Erysipelotrichales</taxon>
        <taxon>Erysipelotrichaceae</taxon>
        <taxon>Floccifex</taxon>
    </lineage>
</organism>
<dbReference type="GO" id="GO:0008745">
    <property type="term" value="F:N-acetylmuramoyl-L-alanine amidase activity"/>
    <property type="evidence" value="ECO:0007669"/>
    <property type="project" value="InterPro"/>
</dbReference>
<dbReference type="PANTHER" id="PTHR30404:SF0">
    <property type="entry name" value="N-ACETYLMURAMOYL-L-ALANINE AMIDASE AMIC"/>
    <property type="match status" value="1"/>
</dbReference>
<reference evidence="3 4" key="1">
    <citation type="submission" date="2019-08" db="EMBL/GenBank/DDBJ databases">
        <title>In-depth cultivation of the pig gut microbiome towards novel bacterial diversity and tailored functional studies.</title>
        <authorList>
            <person name="Wylensek D."/>
            <person name="Hitch T.C.A."/>
            <person name="Clavel T."/>
        </authorList>
    </citation>
    <scope>NUCLEOTIDE SEQUENCE [LARGE SCALE GENOMIC DNA]</scope>
    <source>
        <strain evidence="3 4">LKV-178-WT-2G</strain>
    </source>
</reference>
<dbReference type="InterPro" id="IPR002508">
    <property type="entry name" value="MurNAc-LAA_cat"/>
</dbReference>
<evidence type="ECO:0000256" key="1">
    <source>
        <dbReference type="ARBA" id="ARBA00022801"/>
    </source>
</evidence>
<dbReference type="Gene3D" id="3.40.630.40">
    <property type="entry name" value="Zn-dependent exopeptidases"/>
    <property type="match status" value="1"/>
</dbReference>
<dbReference type="Proteomes" id="UP000470082">
    <property type="component" value="Unassembled WGS sequence"/>
</dbReference>
<evidence type="ECO:0000259" key="2">
    <source>
        <dbReference type="SMART" id="SM00646"/>
    </source>
</evidence>
<dbReference type="GO" id="GO:0030288">
    <property type="term" value="C:outer membrane-bounded periplasmic space"/>
    <property type="evidence" value="ECO:0007669"/>
    <property type="project" value="TreeGrafter"/>
</dbReference>
<dbReference type="EMBL" id="VUMM01000030">
    <property type="protein sequence ID" value="MSS02386.1"/>
    <property type="molecule type" value="Genomic_DNA"/>
</dbReference>